<dbReference type="InterPro" id="IPR001783">
    <property type="entry name" value="Lumazine-bd"/>
</dbReference>
<dbReference type="PROSITE" id="PS51177">
    <property type="entry name" value="LUMAZINE_BIND"/>
    <property type="match status" value="2"/>
</dbReference>
<dbReference type="NCBIfam" id="TIGR00187">
    <property type="entry name" value="ribE"/>
    <property type="match status" value="1"/>
</dbReference>
<dbReference type="PANTHER" id="PTHR21098">
    <property type="entry name" value="RIBOFLAVIN SYNTHASE ALPHA CHAIN"/>
    <property type="match status" value="1"/>
</dbReference>
<evidence type="ECO:0000256" key="1">
    <source>
        <dbReference type="ARBA" id="ARBA00000968"/>
    </source>
</evidence>
<dbReference type="InterPro" id="IPR017938">
    <property type="entry name" value="Riboflavin_synthase-like_b-brl"/>
</dbReference>
<protein>
    <recommendedName>
        <fullName evidence="5 8">Riboflavin synthase</fullName>
        <ecNumber evidence="4 8">2.5.1.9</ecNumber>
    </recommendedName>
</protein>
<accession>A0A3Q9MQE3</accession>
<geneLocation type="plasmid" evidence="11">
    <name>pRSE21</name>
</geneLocation>
<dbReference type="NCBIfam" id="NF009566">
    <property type="entry name" value="PRK13020.1"/>
    <property type="match status" value="1"/>
</dbReference>
<feature type="repeat" description="Lumazine-binding" evidence="9">
    <location>
        <begin position="98"/>
        <end position="196"/>
    </location>
</feature>
<sequence>MYTGIVQGIELVTSIQENNGYNTISISNNNGFFDDVIIGASVAINGVCLTVTGTDINRVTFDVSALTLQSTTLKNLRVNEKINIERSCRMGSENGGHSLYGHIEGVAFIKDVIQNSETRKVIVNIPDGNIKYFFQKGFIGLHGCSLTINEIDREKNTVSLNLIPETLRLTTLAHLRPGDQVNYEIEQSTRAIVDTLLSTLGNITH</sequence>
<dbReference type="GO" id="GO:0009231">
    <property type="term" value="P:riboflavin biosynthetic process"/>
    <property type="evidence" value="ECO:0007669"/>
    <property type="project" value="UniProtKB-UniPathway"/>
</dbReference>
<evidence type="ECO:0000256" key="8">
    <source>
        <dbReference type="NCBIfam" id="TIGR00187"/>
    </source>
</evidence>
<dbReference type="EC" id="2.5.1.9" evidence="4 8"/>
<dbReference type="NCBIfam" id="NF006767">
    <property type="entry name" value="PRK09289.1"/>
    <property type="match status" value="1"/>
</dbReference>
<geneLocation type="plasmid" evidence="12">
    <name>pRSE40</name>
</geneLocation>
<evidence type="ECO:0000256" key="5">
    <source>
        <dbReference type="ARBA" id="ARBA00013950"/>
    </source>
</evidence>
<dbReference type="EMBL" id="CP034710">
    <property type="protein sequence ID" value="AZT39609.1"/>
    <property type="molecule type" value="Genomic_DNA"/>
</dbReference>
<keyword evidence="6" id="KW-0686">Riboflavin biosynthesis</keyword>
<dbReference type="InterPro" id="IPR023366">
    <property type="entry name" value="ATP_synth_asu-like_sf"/>
</dbReference>
<comment type="function">
    <text evidence="2">Catalyzes the dismutation of two molecules of 6,7-dimethyl-8-ribityllumazine, resulting in the formation of riboflavin and 5-amino-6-(D-ribitylamino)uracil.</text>
</comment>
<dbReference type="EMBL" id="CP034699">
    <property type="protein sequence ID" value="AZT44308.1"/>
    <property type="molecule type" value="Genomic_DNA"/>
</dbReference>
<evidence type="ECO:0000256" key="6">
    <source>
        <dbReference type="ARBA" id="ARBA00022619"/>
    </source>
</evidence>
<proteinExistence type="predicted"/>
<feature type="repeat" description="Lumazine-binding" evidence="9">
    <location>
        <begin position="1"/>
        <end position="97"/>
    </location>
</feature>
<dbReference type="AlphaFoldDB" id="A0A3Q9MQE3"/>
<evidence type="ECO:0000256" key="9">
    <source>
        <dbReference type="PROSITE-ProRule" id="PRU00524"/>
    </source>
</evidence>
<organism evidence="11">
    <name type="scientific">Salmonella enterica subsp. enterica serovar Karamoja</name>
    <dbReference type="NCBI Taxonomy" id="2500153"/>
    <lineage>
        <taxon>Bacteria</taxon>
        <taxon>Pseudomonadati</taxon>
        <taxon>Pseudomonadota</taxon>
        <taxon>Gammaproteobacteria</taxon>
        <taxon>Enterobacterales</taxon>
        <taxon>Enterobacteriaceae</taxon>
        <taxon>Salmonella</taxon>
    </lineage>
</organism>
<evidence type="ECO:0000313" key="12">
    <source>
        <dbReference type="EMBL" id="AZT44308.1"/>
    </source>
</evidence>
<dbReference type="PANTHER" id="PTHR21098:SF0">
    <property type="entry name" value="RIBOFLAVIN SYNTHASE"/>
    <property type="match status" value="1"/>
</dbReference>
<dbReference type="Gene3D" id="2.40.30.20">
    <property type="match status" value="2"/>
</dbReference>
<comment type="pathway">
    <text evidence="3">Cofactor biosynthesis; riboflavin biosynthesis; riboflavin from 2-hydroxy-3-oxobutyl phosphate and 5-amino-6-(D-ribitylamino)uracil: step 2/2.</text>
</comment>
<name>A0A3Q9MQE3_SALET</name>
<dbReference type="CDD" id="cd00402">
    <property type="entry name" value="Riboflavin_synthase_like"/>
    <property type="match status" value="1"/>
</dbReference>
<dbReference type="SUPFAM" id="SSF63380">
    <property type="entry name" value="Riboflavin synthase domain-like"/>
    <property type="match status" value="2"/>
</dbReference>
<evidence type="ECO:0000256" key="3">
    <source>
        <dbReference type="ARBA" id="ARBA00004887"/>
    </source>
</evidence>
<dbReference type="InterPro" id="IPR026017">
    <property type="entry name" value="Lumazine-bd_dom"/>
</dbReference>
<dbReference type="UniPathway" id="UPA00275">
    <property type="reaction ID" value="UER00405"/>
</dbReference>
<dbReference type="GO" id="GO:0004746">
    <property type="term" value="F:riboflavin synthase activity"/>
    <property type="evidence" value="ECO:0007669"/>
    <property type="project" value="UniProtKB-UniRule"/>
</dbReference>
<dbReference type="PIRSF" id="PIRSF000498">
    <property type="entry name" value="Riboflavin_syn_A"/>
    <property type="match status" value="1"/>
</dbReference>
<feature type="domain" description="Lumazine-binding" evidence="10">
    <location>
        <begin position="98"/>
        <end position="196"/>
    </location>
</feature>
<reference evidence="11" key="1">
    <citation type="submission" date="2018-12" db="EMBL/GenBank/DDBJ databases">
        <title>Complete genome sequences of twenty non-typhoidal Salmonella isolates from Rwanda.</title>
        <authorList>
            <person name="Byukusenge M."/>
            <person name="Li L."/>
            <person name="Subhashinie K."/>
            <person name="Nzayirambaho M."/>
            <person name="Kuchipudi S.V."/>
            <person name="Jayarao B.M."/>
        </authorList>
    </citation>
    <scope>NUCLEOTIDE SEQUENCE</scope>
    <source>
        <strain evidence="11">RSE21</strain>
        <strain evidence="12">RSE40</strain>
        <plasmid evidence="11">pRSE21</plasmid>
        <plasmid evidence="12">pRSE40</plasmid>
    </source>
</reference>
<comment type="catalytic activity">
    <reaction evidence="1">
        <text>2 6,7-dimethyl-8-(1-D-ribityl)lumazine + H(+) = 5-amino-6-(D-ribitylamino)uracil + riboflavin</text>
        <dbReference type="Rhea" id="RHEA:20772"/>
        <dbReference type="ChEBI" id="CHEBI:15378"/>
        <dbReference type="ChEBI" id="CHEBI:15934"/>
        <dbReference type="ChEBI" id="CHEBI:57986"/>
        <dbReference type="ChEBI" id="CHEBI:58201"/>
        <dbReference type="EC" id="2.5.1.9"/>
    </reaction>
</comment>
<evidence type="ECO:0000313" key="11">
    <source>
        <dbReference type="EMBL" id="AZT39609.1"/>
    </source>
</evidence>
<evidence type="ECO:0000256" key="7">
    <source>
        <dbReference type="ARBA" id="ARBA00022737"/>
    </source>
</evidence>
<evidence type="ECO:0000259" key="10">
    <source>
        <dbReference type="PROSITE" id="PS51177"/>
    </source>
</evidence>
<gene>
    <name evidence="12" type="ORF">EL007_23895</name>
    <name evidence="11" type="ORF">ELZ88_23945</name>
</gene>
<feature type="domain" description="Lumazine-binding" evidence="10">
    <location>
        <begin position="1"/>
        <end position="97"/>
    </location>
</feature>
<dbReference type="RefSeq" id="WP_168445549.1">
    <property type="nucleotide sequence ID" value="NZ_CP034699.1"/>
</dbReference>
<evidence type="ECO:0000256" key="2">
    <source>
        <dbReference type="ARBA" id="ARBA00002803"/>
    </source>
</evidence>
<dbReference type="Pfam" id="PF00677">
    <property type="entry name" value="Lum_binding"/>
    <property type="match status" value="2"/>
</dbReference>
<evidence type="ECO:0000256" key="4">
    <source>
        <dbReference type="ARBA" id="ARBA00012827"/>
    </source>
</evidence>
<keyword evidence="11" id="KW-0614">Plasmid</keyword>
<keyword evidence="7" id="KW-0677">Repeat</keyword>